<keyword evidence="3 6" id="KW-0479">Metal-binding</keyword>
<dbReference type="SUPFAM" id="SSF47175">
    <property type="entry name" value="Cytochromes"/>
    <property type="match status" value="1"/>
</dbReference>
<evidence type="ECO:0000313" key="9">
    <source>
        <dbReference type="EMBL" id="QDY99392.1"/>
    </source>
</evidence>
<dbReference type="InterPro" id="IPR002321">
    <property type="entry name" value="Cyt_c_II"/>
</dbReference>
<dbReference type="Gene3D" id="1.20.120.10">
    <property type="entry name" value="Cytochrome c/b562"/>
    <property type="match status" value="1"/>
</dbReference>
<feature type="signal peptide" evidence="8">
    <location>
        <begin position="1"/>
        <end position="23"/>
    </location>
</feature>
<dbReference type="GO" id="GO:0009055">
    <property type="term" value="F:electron transfer activity"/>
    <property type="evidence" value="ECO:0007669"/>
    <property type="project" value="InterPro"/>
</dbReference>
<evidence type="ECO:0000256" key="4">
    <source>
        <dbReference type="ARBA" id="ARBA00022982"/>
    </source>
</evidence>
<dbReference type="EMBL" id="CP042301">
    <property type="protein sequence ID" value="QDY99392.1"/>
    <property type="molecule type" value="Genomic_DNA"/>
</dbReference>
<dbReference type="PIRSF" id="PIRSF000027">
    <property type="entry name" value="Cytc_c_prime"/>
    <property type="match status" value="1"/>
</dbReference>
<dbReference type="AlphaFoldDB" id="A0A5B8KUX0"/>
<accession>A0A5B8KUX0</accession>
<gene>
    <name evidence="9" type="ORF">FQ775_02825</name>
</gene>
<dbReference type="OrthoDB" id="8115790at2"/>
<feature type="chain" id="PRO_5022921019" evidence="8">
    <location>
        <begin position="24"/>
        <end position="152"/>
    </location>
</feature>
<evidence type="ECO:0000256" key="2">
    <source>
        <dbReference type="ARBA" id="ARBA00022617"/>
    </source>
</evidence>
<dbReference type="GO" id="GO:0022900">
    <property type="term" value="P:electron transport chain"/>
    <property type="evidence" value="ECO:0007669"/>
    <property type="project" value="InterPro"/>
</dbReference>
<dbReference type="GO" id="GO:0005506">
    <property type="term" value="F:iron ion binding"/>
    <property type="evidence" value="ECO:0007669"/>
    <property type="project" value="InterPro"/>
</dbReference>
<evidence type="ECO:0000256" key="7">
    <source>
        <dbReference type="PIRSR" id="PIRSR000027-2"/>
    </source>
</evidence>
<dbReference type="RefSeq" id="WP_146298048.1">
    <property type="nucleotide sequence ID" value="NZ_CP042301.2"/>
</dbReference>
<proteinExistence type="predicted"/>
<feature type="binding site" description="covalent" evidence="7">
    <location>
        <position position="144"/>
    </location>
    <ligand>
        <name>heme c</name>
        <dbReference type="ChEBI" id="CHEBI:61717"/>
    </ligand>
</feature>
<dbReference type="PROSITE" id="PS51009">
    <property type="entry name" value="CYTCII"/>
    <property type="match status" value="1"/>
</dbReference>
<evidence type="ECO:0000313" key="10">
    <source>
        <dbReference type="Proteomes" id="UP000321389"/>
    </source>
</evidence>
<feature type="binding site" description="axial binding residue" evidence="6">
    <location>
        <position position="145"/>
    </location>
    <ligand>
        <name>heme c</name>
        <dbReference type="ChEBI" id="CHEBI:61717"/>
    </ligand>
    <ligandPart>
        <name>Fe</name>
        <dbReference type="ChEBI" id="CHEBI:18248"/>
    </ligandPart>
</feature>
<evidence type="ECO:0000256" key="1">
    <source>
        <dbReference type="ARBA" id="ARBA00022448"/>
    </source>
</evidence>
<protein>
    <submittedName>
        <fullName evidence="9">Cytochrome c</fullName>
    </submittedName>
</protein>
<keyword evidence="10" id="KW-1185">Reference proteome</keyword>
<feature type="binding site" description="covalent" evidence="7">
    <location>
        <position position="141"/>
    </location>
    <ligand>
        <name>heme c</name>
        <dbReference type="ChEBI" id="CHEBI:61717"/>
    </ligand>
</feature>
<organism evidence="9 10">
    <name type="scientific">Nitratireductor mangrovi</name>
    <dbReference type="NCBI Taxonomy" id="2599600"/>
    <lineage>
        <taxon>Bacteria</taxon>
        <taxon>Pseudomonadati</taxon>
        <taxon>Pseudomonadota</taxon>
        <taxon>Alphaproteobacteria</taxon>
        <taxon>Hyphomicrobiales</taxon>
        <taxon>Phyllobacteriaceae</taxon>
        <taxon>Nitratireductor</taxon>
    </lineage>
</organism>
<evidence type="ECO:0000256" key="5">
    <source>
        <dbReference type="ARBA" id="ARBA00023004"/>
    </source>
</evidence>
<dbReference type="Pfam" id="PF01322">
    <property type="entry name" value="Cytochrom_C_2"/>
    <property type="match status" value="1"/>
</dbReference>
<dbReference type="Proteomes" id="UP000321389">
    <property type="component" value="Chromosome"/>
</dbReference>
<keyword evidence="5 6" id="KW-0408">Iron</keyword>
<evidence type="ECO:0000256" key="8">
    <source>
        <dbReference type="SAM" id="SignalP"/>
    </source>
</evidence>
<keyword evidence="2 7" id="KW-0349">Heme</keyword>
<evidence type="ECO:0000256" key="3">
    <source>
        <dbReference type="ARBA" id="ARBA00022723"/>
    </source>
</evidence>
<name>A0A5B8KUX0_9HYPH</name>
<keyword evidence="4" id="KW-0249">Electron transport</keyword>
<dbReference type="GO" id="GO:0042597">
    <property type="term" value="C:periplasmic space"/>
    <property type="evidence" value="ECO:0007669"/>
    <property type="project" value="InterPro"/>
</dbReference>
<sequence length="152" mass="16039">MTPTRKAALALAGLIALAGAAIAHQGASGVVKERMEAMKDMAGRMKVIAGMIGGERGFDAQAVASAAEQVAFKARRLDKQFPEGSDHPPSEARPEIWSDWDRFSELASELESKASRLGVAAGTATAAADIDVPFRAVAATCKGCHQRFRLDD</sequence>
<evidence type="ECO:0000256" key="6">
    <source>
        <dbReference type="PIRSR" id="PIRSR000027-1"/>
    </source>
</evidence>
<dbReference type="InterPro" id="IPR012127">
    <property type="entry name" value="Cyt_c_prime"/>
</dbReference>
<keyword evidence="8" id="KW-0732">Signal</keyword>
<dbReference type="KEGG" id="niy:FQ775_02825"/>
<keyword evidence="1" id="KW-0813">Transport</keyword>
<dbReference type="GO" id="GO:0020037">
    <property type="term" value="F:heme binding"/>
    <property type="evidence" value="ECO:0007669"/>
    <property type="project" value="InterPro"/>
</dbReference>
<comment type="PTM">
    <text evidence="7">Binds 1 heme group per subunit.</text>
</comment>
<dbReference type="InterPro" id="IPR010980">
    <property type="entry name" value="Cyt_c/b562"/>
</dbReference>
<reference evidence="9" key="1">
    <citation type="submission" date="2020-04" db="EMBL/GenBank/DDBJ databases">
        <title>Nitratireductor sp. nov. isolated from mangrove soil.</title>
        <authorList>
            <person name="Ye Y."/>
        </authorList>
    </citation>
    <scope>NUCLEOTIDE SEQUENCE</scope>
    <source>
        <strain evidence="9">SY7</strain>
    </source>
</reference>